<evidence type="ECO:0000256" key="1">
    <source>
        <dbReference type="SAM" id="Phobius"/>
    </source>
</evidence>
<keyword evidence="1" id="KW-0472">Membrane</keyword>
<reference evidence="4" key="1">
    <citation type="submission" date="2012-11" db="EMBL/GenBank/DDBJ databases">
        <authorList>
            <person name="Lucero-Rivera Y.E."/>
            <person name="Tovar-Ramirez D."/>
        </authorList>
    </citation>
    <scope>NUCLEOTIDE SEQUENCE [LARGE SCALE GENOMIC DNA]</scope>
    <source>
        <strain evidence="4">Araruama</strain>
    </source>
</reference>
<dbReference type="EMBL" id="ATBP01000156">
    <property type="protein sequence ID" value="ETR72351.1"/>
    <property type="molecule type" value="Genomic_DNA"/>
</dbReference>
<dbReference type="Gene3D" id="3.40.50.1460">
    <property type="match status" value="1"/>
</dbReference>
<evidence type="ECO:0000259" key="2">
    <source>
        <dbReference type="Pfam" id="PF12770"/>
    </source>
</evidence>
<dbReference type="InterPro" id="IPR024983">
    <property type="entry name" value="CHAT_dom"/>
</dbReference>
<feature type="transmembrane region" description="Helical" evidence="1">
    <location>
        <begin position="413"/>
        <end position="432"/>
    </location>
</feature>
<dbReference type="Pfam" id="PF12770">
    <property type="entry name" value="CHAT"/>
    <property type="match status" value="1"/>
</dbReference>
<proteinExistence type="predicted"/>
<sequence length="700" mass="79943">MRMDSMKNNLLSLKASKFGNTLRIDLHTPDYNFFDDNKIINFTKIEEISRRLIDTINQAEKRSQGGNSLIKDLQSAGSILCDQLLTAELKDKLKSQRTIENLLLEIDDSLVYIPWELIYLGNDFLCLQFNTGRKVNVRNCGNIEHRKISHPLTMWLLGESQNDLDHVEKEINTIKQLVSAINMDQKRIELTVDSGPLSQLTTELIQERLRDYDFVHFSGHSEYCQDNPENSGWKLTEGYFTAQHVDDMTGSVPMPAFVFPNACQSARTQSWDLKDNNVFDLARAFKLAGVKHFLGTFWNIMDKSGSDFSIELYKNLFSGKTFGEAVRLARKKLIETGSDVTWASYVLYGDPDEKIIDIESNSDSFQIKPKKPDIDAFQNNGISKHSEPIAQKSKYRSTLSKVKESIRNASANMPFFLIGMIIFIVCLIPVSLKIMKYFETEQFIRIQAFESKQHIEKEGLVDQLFFELSEIIGESPFHQKCPMDENDDWSSKPLGIAIISHAQNNDKDRFIADDISSCLEKKIVDNTRLKVVCRINEEIIPVLKELIRANLPSAAPASQILPQLRFANLILYVSLNHMTSPSTIVMKLVDLKQMTYIQLFNEDFNEQEYLIHKNTAFSIQLIKFLQHHYPLQGFIVKKQPGIIELNIGEESGVSLNQTFKDLDNNYAITVSEITSCTSTVQILSQKTIESSLRVKCIHTN</sequence>
<name>A0A1V1PBX6_9BACT</name>
<comment type="caution">
    <text evidence="3">The sequence shown here is derived from an EMBL/GenBank/DDBJ whole genome shotgun (WGS) entry which is preliminary data.</text>
</comment>
<evidence type="ECO:0000313" key="3">
    <source>
        <dbReference type="EMBL" id="ETR72351.1"/>
    </source>
</evidence>
<evidence type="ECO:0000313" key="4">
    <source>
        <dbReference type="Proteomes" id="UP000189670"/>
    </source>
</evidence>
<dbReference type="AlphaFoldDB" id="A0A1V1PBX6"/>
<dbReference type="Proteomes" id="UP000189670">
    <property type="component" value="Unassembled WGS sequence"/>
</dbReference>
<organism evidence="3 4">
    <name type="scientific">Candidatus Magnetoglobus multicellularis str. Araruama</name>
    <dbReference type="NCBI Taxonomy" id="890399"/>
    <lineage>
        <taxon>Bacteria</taxon>
        <taxon>Pseudomonadati</taxon>
        <taxon>Thermodesulfobacteriota</taxon>
        <taxon>Desulfobacteria</taxon>
        <taxon>Desulfobacterales</taxon>
        <taxon>Desulfobacteraceae</taxon>
        <taxon>Candidatus Magnetoglobus</taxon>
    </lineage>
</organism>
<gene>
    <name evidence="3" type="ORF">OMM_01780</name>
</gene>
<keyword evidence="1" id="KW-0812">Transmembrane</keyword>
<keyword evidence="1" id="KW-1133">Transmembrane helix</keyword>
<protein>
    <recommendedName>
        <fullName evidence="2">CHAT domain-containing protein</fullName>
    </recommendedName>
</protein>
<accession>A0A1V1PBX6</accession>
<feature type="domain" description="CHAT" evidence="2">
    <location>
        <begin position="81"/>
        <end position="350"/>
    </location>
</feature>